<dbReference type="AlphaFoldDB" id="A0A1D1V1Y9"/>
<feature type="compositionally biased region" description="Basic residues" evidence="1">
    <location>
        <begin position="150"/>
        <end position="159"/>
    </location>
</feature>
<keyword evidence="2" id="KW-0732">Signal</keyword>
<feature type="compositionally biased region" description="Basic and acidic residues" evidence="1">
    <location>
        <begin position="177"/>
        <end position="186"/>
    </location>
</feature>
<dbReference type="EMBL" id="BDGG01000003">
    <property type="protein sequence ID" value="GAU95839.1"/>
    <property type="molecule type" value="Genomic_DNA"/>
</dbReference>
<feature type="compositionally biased region" description="Basic and acidic residues" evidence="1">
    <location>
        <begin position="318"/>
        <end position="331"/>
    </location>
</feature>
<feature type="compositionally biased region" description="Acidic residues" evidence="1">
    <location>
        <begin position="61"/>
        <end position="72"/>
    </location>
</feature>
<comment type="caution">
    <text evidence="3">The sequence shown here is derived from an EMBL/GenBank/DDBJ whole genome shotgun (WGS) entry which is preliminary data.</text>
</comment>
<feature type="chain" id="PRO_5008897917" evidence="2">
    <location>
        <begin position="19"/>
        <end position="544"/>
    </location>
</feature>
<keyword evidence="4" id="KW-1185">Reference proteome</keyword>
<dbReference type="Proteomes" id="UP000186922">
    <property type="component" value="Unassembled WGS sequence"/>
</dbReference>
<feature type="compositionally biased region" description="Basic and acidic residues" evidence="1">
    <location>
        <begin position="494"/>
        <end position="526"/>
    </location>
</feature>
<gene>
    <name evidence="3" type="primary">RvY_07384-1</name>
    <name evidence="3" type="synonym">RvY_07384.1</name>
    <name evidence="3" type="ORF">RvY_07384</name>
</gene>
<evidence type="ECO:0000256" key="2">
    <source>
        <dbReference type="SAM" id="SignalP"/>
    </source>
</evidence>
<reference evidence="3 4" key="1">
    <citation type="journal article" date="2016" name="Nat. Commun.">
        <title>Extremotolerant tardigrade genome and improved radiotolerance of human cultured cells by tardigrade-unique protein.</title>
        <authorList>
            <person name="Hashimoto T."/>
            <person name="Horikawa D.D."/>
            <person name="Saito Y."/>
            <person name="Kuwahara H."/>
            <person name="Kozuka-Hata H."/>
            <person name="Shin-I T."/>
            <person name="Minakuchi Y."/>
            <person name="Ohishi K."/>
            <person name="Motoyama A."/>
            <person name="Aizu T."/>
            <person name="Enomoto A."/>
            <person name="Kondo K."/>
            <person name="Tanaka S."/>
            <person name="Hara Y."/>
            <person name="Koshikawa S."/>
            <person name="Sagara H."/>
            <person name="Miura T."/>
            <person name="Yokobori S."/>
            <person name="Miyagawa K."/>
            <person name="Suzuki Y."/>
            <person name="Kubo T."/>
            <person name="Oyama M."/>
            <person name="Kohara Y."/>
            <person name="Fujiyama A."/>
            <person name="Arakawa K."/>
            <person name="Katayama T."/>
            <person name="Toyoda A."/>
            <person name="Kunieda T."/>
        </authorList>
    </citation>
    <scope>NUCLEOTIDE SEQUENCE [LARGE SCALE GENOMIC DNA]</scope>
    <source>
        <strain evidence="3 4">YOKOZUNA-1</strain>
    </source>
</reference>
<feature type="region of interest" description="Disordered" evidence="1">
    <location>
        <begin position="92"/>
        <end position="421"/>
    </location>
</feature>
<sequence length="544" mass="62196">MRLLPFLIPFGRVSVVLAFCYLGLVTGEDLVVPHEGYGKMTPPSEPYTYAPDDPQAKASADTEEENDGEEENTTPSAVDAEMANFRKNVQQHFENQRDKRHVPYSMFPLPPPADSIPPVQDEASLWRQPFDLTPPPPPQEEALTSESYSRRRLTKKKISKISDPWAGGTGSTSGLGLDDKYERDNTDADLDLDEDNNRERNWEDHREDDRDDYDEGSKRRKKREAGWNGGLPMQGNMSLGAVLPYPGGGIQQRPHEYRGNAGHGPERPGAYNGQNHTMQDRPGSPYGPASDRGHQPQGPHHAGSGYRENSRPHSPQHQQREPPRYDSGRPERRSHKTHGRKDGYDEDRSPYRRERGGRYNTRKEYNDDDRHEDDRRDRNRDRDEYEGPKREAGSREYHTGGKDERKDRPHRDNEHENCKDKKKELERCVLKLLLAHPHELYDKWCTQSTLSGRALLQSLRDKTDATKGEYRSDASESRLSDLVWNICDVIDEQNDGKSDGRPNGRPDRKPDSRNQEKYDETRDHKNAPSNSSDWSDVGAAIFLG</sequence>
<feature type="compositionally biased region" description="Basic and acidic residues" evidence="1">
    <location>
        <begin position="340"/>
        <end position="421"/>
    </location>
</feature>
<feature type="region of interest" description="Disordered" evidence="1">
    <location>
        <begin position="492"/>
        <end position="537"/>
    </location>
</feature>
<feature type="signal peptide" evidence="2">
    <location>
        <begin position="1"/>
        <end position="18"/>
    </location>
</feature>
<evidence type="ECO:0000313" key="3">
    <source>
        <dbReference type="EMBL" id="GAU95839.1"/>
    </source>
</evidence>
<evidence type="ECO:0000256" key="1">
    <source>
        <dbReference type="SAM" id="MobiDB-lite"/>
    </source>
</evidence>
<organism evidence="3 4">
    <name type="scientific">Ramazzottius varieornatus</name>
    <name type="common">Water bear</name>
    <name type="synonym">Tardigrade</name>
    <dbReference type="NCBI Taxonomy" id="947166"/>
    <lineage>
        <taxon>Eukaryota</taxon>
        <taxon>Metazoa</taxon>
        <taxon>Ecdysozoa</taxon>
        <taxon>Tardigrada</taxon>
        <taxon>Eutardigrada</taxon>
        <taxon>Parachela</taxon>
        <taxon>Hypsibioidea</taxon>
        <taxon>Ramazzottiidae</taxon>
        <taxon>Ramazzottius</taxon>
    </lineage>
</organism>
<feature type="region of interest" description="Disordered" evidence="1">
    <location>
        <begin position="42"/>
        <end position="80"/>
    </location>
</feature>
<proteinExistence type="predicted"/>
<feature type="compositionally biased region" description="Basic and acidic residues" evidence="1">
    <location>
        <begin position="195"/>
        <end position="208"/>
    </location>
</feature>
<evidence type="ECO:0000313" key="4">
    <source>
        <dbReference type="Proteomes" id="UP000186922"/>
    </source>
</evidence>
<name>A0A1D1V1Y9_RAMVA</name>
<accession>A0A1D1V1Y9</accession>
<protein>
    <submittedName>
        <fullName evidence="3">Uncharacterized protein</fullName>
    </submittedName>
</protein>